<dbReference type="Pfam" id="PF13566">
    <property type="entry name" value="DUF4130"/>
    <property type="match status" value="1"/>
</dbReference>
<protein>
    <submittedName>
        <fullName evidence="2">TIGR03915 family putative DNA repair protein</fullName>
    </submittedName>
</protein>
<dbReference type="Proteomes" id="UP001176021">
    <property type="component" value="Unassembled WGS sequence"/>
</dbReference>
<comment type="caution">
    <text evidence="2">The sequence shown here is derived from an EMBL/GenBank/DDBJ whole genome shotgun (WGS) entry which is preliminary data.</text>
</comment>
<name>A0ABT8QW92_9FIRM</name>
<reference evidence="2" key="1">
    <citation type="submission" date="2022-05" db="EMBL/GenBank/DDBJ databases">
        <title>Expanded diversity of anoxic marine methylotrophy in a Black Sea sulfate reducing microorganism.</title>
        <authorList>
            <person name="Fischer P.Q."/>
            <person name="Stams A.J.M."/>
            <person name="Villanueva L."/>
            <person name="Sousa D.Z."/>
        </authorList>
    </citation>
    <scope>NUCLEOTIDE SEQUENCE</scope>
    <source>
        <strain evidence="2">P130</strain>
    </source>
</reference>
<keyword evidence="3" id="KW-1185">Reference proteome</keyword>
<dbReference type="RefSeq" id="WP_302050136.1">
    <property type="nucleotide sequence ID" value="NZ_JAMJEV010000029.1"/>
</dbReference>
<dbReference type="InterPro" id="IPR023875">
    <property type="entry name" value="DNA_repair_put"/>
</dbReference>
<dbReference type="InterPro" id="IPR025404">
    <property type="entry name" value="DUF4130"/>
</dbReference>
<accession>A0ABT8QW92</accession>
<proteinExistence type="predicted"/>
<gene>
    <name evidence="2" type="ORF">M8H41_22640</name>
</gene>
<evidence type="ECO:0000313" key="2">
    <source>
        <dbReference type="EMBL" id="MDO0825612.1"/>
    </source>
</evidence>
<evidence type="ECO:0000313" key="3">
    <source>
        <dbReference type="Proteomes" id="UP001176021"/>
    </source>
</evidence>
<evidence type="ECO:0000259" key="1">
    <source>
        <dbReference type="Pfam" id="PF13566"/>
    </source>
</evidence>
<dbReference type="EMBL" id="JAMJEV010000029">
    <property type="protein sequence ID" value="MDO0825612.1"/>
    <property type="molecule type" value="Genomic_DNA"/>
</dbReference>
<dbReference type="NCBIfam" id="TIGR03915">
    <property type="entry name" value="SAM_7_link_chp"/>
    <property type="match status" value="1"/>
</dbReference>
<organism evidence="2 3">
    <name type="scientific">Desulfosporosinus nitroreducens</name>
    <dbReference type="NCBI Taxonomy" id="2018668"/>
    <lineage>
        <taxon>Bacteria</taxon>
        <taxon>Bacillati</taxon>
        <taxon>Bacillota</taxon>
        <taxon>Clostridia</taxon>
        <taxon>Eubacteriales</taxon>
        <taxon>Desulfitobacteriaceae</taxon>
        <taxon>Desulfosporosinus</taxon>
    </lineage>
</organism>
<feature type="domain" description="DUF4130" evidence="1">
    <location>
        <begin position="87"/>
        <end position="246"/>
    </location>
</feature>
<sequence>MLDGTDLIYAYDGSFEGLMCCVFESYQRKEIPSVIRPPSAQETLFDTAKWIETDEHKADRVYNSIPMKISSQAQELVKLGFLTCDPHKEVLIFRFLRLGFKHGGKVMMMLTDDTVCSLQKAVRHLTSECHKFKGFVRFSVFGEVLVAVIEPKNYVLPLLSPHFCDRYRNERFMIYDKTHGMALIFQSQKAELIFVEELTLPDVDSAELEYRRLWKQFYKTIAIEGRNNPRCQMTFMPKRYWSQMTEFDEIVGLAKWQVAETGAKEPQTSLCTLDAQSTYKISPDYKVTKKD</sequence>